<keyword evidence="1" id="KW-0808">Transferase</keyword>
<dbReference type="AlphaFoldDB" id="D9PH97"/>
<dbReference type="SUPFAM" id="SSF53335">
    <property type="entry name" value="S-adenosyl-L-methionine-dependent methyltransferases"/>
    <property type="match status" value="1"/>
</dbReference>
<keyword evidence="1" id="KW-0489">Methyltransferase</keyword>
<sequence length="132" mass="14895">PGDVLKEMKRVAQKRGKVVVIDVFTTSEEQSKAYNNIEKLRDPSHVHTLTLNSFQSLFKKAELINVTSKFYRVEIDLEQQIKASFPKKSDIPIIRKAALDDIGKDRLGWGAFLKERKVCLSLPIAVIAGEKA</sequence>
<dbReference type="GO" id="GO:0032259">
    <property type="term" value="P:methylation"/>
    <property type="evidence" value="ECO:0007669"/>
    <property type="project" value="UniProtKB-KW"/>
</dbReference>
<feature type="non-terminal residue" evidence="1">
    <location>
        <position position="1"/>
    </location>
</feature>
<reference evidence="1" key="1">
    <citation type="submission" date="2010-07" db="EMBL/GenBank/DDBJ databases">
        <authorList>
            <consortium name="CONSOLIDER consortium CSD2007-00005"/>
            <person name="Guazzaroni M.-E."/>
            <person name="Richter M."/>
            <person name="Garcia-Salamanca A."/>
            <person name="Yarza P."/>
            <person name="Ferrer M."/>
        </authorList>
    </citation>
    <scope>NUCLEOTIDE SEQUENCE</scope>
</reference>
<organism evidence="1">
    <name type="scientific">sediment metagenome</name>
    <dbReference type="NCBI Taxonomy" id="749907"/>
    <lineage>
        <taxon>unclassified sequences</taxon>
        <taxon>metagenomes</taxon>
        <taxon>ecological metagenomes</taxon>
    </lineage>
</organism>
<dbReference type="InterPro" id="IPR029063">
    <property type="entry name" value="SAM-dependent_MTases_sf"/>
</dbReference>
<reference evidence="1" key="2">
    <citation type="journal article" date="2011" name="Microb. Ecol.">
        <title>Taxonomic and Functional Metagenomic Profiling of the Microbial Community in the Anoxic Sediment of a Sub-saline Shallow Lake (Laguna de Carrizo, Central Spain).</title>
        <authorList>
            <person name="Ferrer M."/>
            <person name="Guazzaroni M.E."/>
            <person name="Richter M."/>
            <person name="Garcia-Salamanca A."/>
            <person name="Yarza P."/>
            <person name="Suarez-Suarez A."/>
            <person name="Solano J."/>
            <person name="Alcaide M."/>
            <person name="van Dillewijn P."/>
            <person name="Molina-Henares M.A."/>
            <person name="Lopez-Cortes N."/>
            <person name="Al-Ramahi Y."/>
            <person name="Guerrero C."/>
            <person name="Acosta A."/>
            <person name="de Eugenio L.I."/>
            <person name="Martinez V."/>
            <person name="Marques S."/>
            <person name="Rojo F."/>
            <person name="Santero E."/>
            <person name="Genilloud O."/>
            <person name="Perez-Perez J."/>
            <person name="Rossello-Mora R."/>
            <person name="Ramos J.L."/>
        </authorList>
    </citation>
    <scope>NUCLEOTIDE SEQUENCE</scope>
</reference>
<comment type="caution">
    <text evidence="1">The sequence shown here is derived from an EMBL/GenBank/DDBJ whole genome shotgun (WGS) entry which is preliminary data.</text>
</comment>
<dbReference type="EMBL" id="ADZX01000357">
    <property type="protein sequence ID" value="EFK97078.1"/>
    <property type="molecule type" value="Genomic_DNA"/>
</dbReference>
<name>D9PH97_9ZZZZ</name>
<evidence type="ECO:0000313" key="1">
    <source>
        <dbReference type="EMBL" id="EFK97078.1"/>
    </source>
</evidence>
<dbReference type="Gene3D" id="3.40.50.150">
    <property type="entry name" value="Vaccinia Virus protein VP39"/>
    <property type="match status" value="1"/>
</dbReference>
<accession>D9PH97</accession>
<proteinExistence type="predicted"/>
<dbReference type="GO" id="GO:0008168">
    <property type="term" value="F:methyltransferase activity"/>
    <property type="evidence" value="ECO:0007669"/>
    <property type="project" value="UniProtKB-KW"/>
</dbReference>
<protein>
    <submittedName>
        <fullName evidence="1">SAM-dependent methyltransferase</fullName>
    </submittedName>
</protein>
<gene>
    <name evidence="1" type="ORF">LDC_0897</name>
</gene>